<feature type="transmembrane region" description="Helical" evidence="1">
    <location>
        <begin position="60"/>
        <end position="84"/>
    </location>
</feature>
<gene>
    <name evidence="2" type="ORF">BO99DRAFT_431098</name>
</gene>
<evidence type="ECO:0000313" key="3">
    <source>
        <dbReference type="Proteomes" id="UP000249829"/>
    </source>
</evidence>
<protein>
    <submittedName>
        <fullName evidence="2">Uncharacterized protein</fullName>
    </submittedName>
</protein>
<evidence type="ECO:0000256" key="1">
    <source>
        <dbReference type="SAM" id="Phobius"/>
    </source>
</evidence>
<dbReference type="AlphaFoldDB" id="A0A2V5H9K4"/>
<name>A0A2V5H9K4_ASPV1</name>
<dbReference type="Proteomes" id="UP000249829">
    <property type="component" value="Unassembled WGS sequence"/>
</dbReference>
<proteinExistence type="predicted"/>
<organism evidence="2 3">
    <name type="scientific">Aspergillus violaceofuscus (strain CBS 115571)</name>
    <dbReference type="NCBI Taxonomy" id="1450538"/>
    <lineage>
        <taxon>Eukaryota</taxon>
        <taxon>Fungi</taxon>
        <taxon>Dikarya</taxon>
        <taxon>Ascomycota</taxon>
        <taxon>Pezizomycotina</taxon>
        <taxon>Eurotiomycetes</taxon>
        <taxon>Eurotiomycetidae</taxon>
        <taxon>Eurotiales</taxon>
        <taxon>Aspergillaceae</taxon>
        <taxon>Aspergillus</taxon>
    </lineage>
</organism>
<sequence length="138" mass="15770">MLVAAIGFMNLVVYIESKRDNDTNEGRSLEDQCSNQHDTALSLAFSLGYLGADHWYAHHWLLAVLKSMWAFLHGVPFLIYRYGGHRDPYAAGFPRGLLWLSAFSFLLKIVTFFWYPIDAYLWSSGVYSIPGCLDRIVN</sequence>
<evidence type="ECO:0000313" key="2">
    <source>
        <dbReference type="EMBL" id="PYI21025.1"/>
    </source>
</evidence>
<feature type="transmembrane region" description="Helical" evidence="1">
    <location>
        <begin position="96"/>
        <end position="117"/>
    </location>
</feature>
<keyword evidence="1" id="KW-0472">Membrane</keyword>
<keyword evidence="3" id="KW-1185">Reference proteome</keyword>
<reference evidence="2 3" key="1">
    <citation type="submission" date="2018-02" db="EMBL/GenBank/DDBJ databases">
        <title>The genomes of Aspergillus section Nigri reveals drivers in fungal speciation.</title>
        <authorList>
            <consortium name="DOE Joint Genome Institute"/>
            <person name="Vesth T.C."/>
            <person name="Nybo J."/>
            <person name="Theobald S."/>
            <person name="Brandl J."/>
            <person name="Frisvad J.C."/>
            <person name="Nielsen K.F."/>
            <person name="Lyhne E.K."/>
            <person name="Kogle M.E."/>
            <person name="Kuo A."/>
            <person name="Riley R."/>
            <person name="Clum A."/>
            <person name="Nolan M."/>
            <person name="Lipzen A."/>
            <person name="Salamov A."/>
            <person name="Henrissat B."/>
            <person name="Wiebenga A."/>
            <person name="De vries R.P."/>
            <person name="Grigoriev I.V."/>
            <person name="Mortensen U.H."/>
            <person name="Andersen M.R."/>
            <person name="Baker S.E."/>
        </authorList>
    </citation>
    <scope>NUCLEOTIDE SEQUENCE [LARGE SCALE GENOMIC DNA]</scope>
    <source>
        <strain evidence="2 3">CBS 115571</strain>
    </source>
</reference>
<dbReference type="EMBL" id="KZ825120">
    <property type="protein sequence ID" value="PYI21025.1"/>
    <property type="molecule type" value="Genomic_DNA"/>
</dbReference>
<accession>A0A2V5H9K4</accession>
<keyword evidence="1" id="KW-1133">Transmembrane helix</keyword>
<keyword evidence="1" id="KW-0812">Transmembrane</keyword>